<comment type="caution">
    <text evidence="9">The sequence shown here is derived from an EMBL/GenBank/DDBJ whole genome shotgun (WGS) entry which is preliminary data.</text>
</comment>
<dbReference type="PANTHER" id="PTHR12931">
    <property type="entry name" value="UBIQUITIN THIOLESTERASE PROTEIN OTUB"/>
    <property type="match status" value="1"/>
</dbReference>
<keyword evidence="3" id="KW-0645">Protease</keyword>
<dbReference type="PANTHER" id="PTHR12931:SF15">
    <property type="entry name" value="UBIQUITIN THIOESTERASE OTUBAIN-LIKE"/>
    <property type="match status" value="1"/>
</dbReference>
<reference evidence="9" key="1">
    <citation type="submission" date="2023-06" db="EMBL/GenBank/DDBJ databases">
        <authorList>
            <consortium name="Lawrence Berkeley National Laboratory"/>
            <person name="Ahrendt S."/>
            <person name="Sahu N."/>
            <person name="Indic B."/>
            <person name="Wong-Bajracharya J."/>
            <person name="Merenyi Z."/>
            <person name="Ke H.-M."/>
            <person name="Monk M."/>
            <person name="Kocsube S."/>
            <person name="Drula E."/>
            <person name="Lipzen A."/>
            <person name="Balint B."/>
            <person name="Henrissat B."/>
            <person name="Andreopoulos B."/>
            <person name="Martin F.M."/>
            <person name="Harder C.B."/>
            <person name="Rigling D."/>
            <person name="Ford K.L."/>
            <person name="Foster G.D."/>
            <person name="Pangilinan J."/>
            <person name="Papanicolaou A."/>
            <person name="Barry K."/>
            <person name="LaButti K."/>
            <person name="Viragh M."/>
            <person name="Koriabine M."/>
            <person name="Yan M."/>
            <person name="Riley R."/>
            <person name="Champramary S."/>
            <person name="Plett K.L."/>
            <person name="Tsai I.J."/>
            <person name="Slot J."/>
            <person name="Sipos G."/>
            <person name="Plett J."/>
            <person name="Nagy L.G."/>
            <person name="Grigoriev I.V."/>
        </authorList>
    </citation>
    <scope>NUCLEOTIDE SEQUENCE</scope>
    <source>
        <strain evidence="9">CCBAS 213</strain>
    </source>
</reference>
<keyword evidence="5" id="KW-0378">Hydrolase</keyword>
<dbReference type="Proteomes" id="UP001175211">
    <property type="component" value="Unassembled WGS sequence"/>
</dbReference>
<evidence type="ECO:0000256" key="7">
    <source>
        <dbReference type="SAM" id="MobiDB-lite"/>
    </source>
</evidence>
<dbReference type="AlphaFoldDB" id="A0AA39NCQ6"/>
<dbReference type="GeneID" id="85349667"/>
<dbReference type="InterPro" id="IPR042468">
    <property type="entry name" value="Peptidase_C65_otubain_sub1"/>
</dbReference>
<evidence type="ECO:0000256" key="1">
    <source>
        <dbReference type="ARBA" id="ARBA00000707"/>
    </source>
</evidence>
<dbReference type="PROSITE" id="PS50802">
    <property type="entry name" value="OTU"/>
    <property type="match status" value="1"/>
</dbReference>
<dbReference type="Gene3D" id="3.30.200.60">
    <property type="entry name" value="Peptidase C65 Otubain, subdomain 1"/>
    <property type="match status" value="1"/>
</dbReference>
<keyword evidence="4" id="KW-0833">Ubl conjugation pathway</keyword>
<name>A0AA39NCQ6_ARMTA</name>
<gene>
    <name evidence="9" type="ORF">EV420DRAFT_1155408</name>
</gene>
<dbReference type="GO" id="GO:0043130">
    <property type="term" value="F:ubiquitin binding"/>
    <property type="evidence" value="ECO:0007669"/>
    <property type="project" value="TreeGrafter"/>
</dbReference>
<dbReference type="RefSeq" id="XP_060334554.1">
    <property type="nucleotide sequence ID" value="XM_060466119.1"/>
</dbReference>
<evidence type="ECO:0000313" key="10">
    <source>
        <dbReference type="Proteomes" id="UP001175211"/>
    </source>
</evidence>
<comment type="catalytic activity">
    <reaction evidence="1">
        <text>Thiol-dependent hydrolysis of ester, thioester, amide, peptide and isopeptide bonds formed by the C-terminal Gly of ubiquitin (a 76-residue protein attached to proteins as an intracellular targeting signal).</text>
        <dbReference type="EC" id="3.4.19.12"/>
    </reaction>
</comment>
<dbReference type="Gene3D" id="1.20.1300.20">
    <property type="entry name" value="Peptidase C65 Otubain, subdomain 2"/>
    <property type="match status" value="1"/>
</dbReference>
<dbReference type="SUPFAM" id="SSF54001">
    <property type="entry name" value="Cysteine proteinases"/>
    <property type="match status" value="1"/>
</dbReference>
<evidence type="ECO:0000259" key="8">
    <source>
        <dbReference type="PROSITE" id="PS50802"/>
    </source>
</evidence>
<evidence type="ECO:0000256" key="6">
    <source>
        <dbReference type="ARBA" id="ARBA00022807"/>
    </source>
</evidence>
<feature type="region of interest" description="Disordered" evidence="7">
    <location>
        <begin position="1"/>
        <end position="29"/>
    </location>
</feature>
<keyword evidence="6" id="KW-0788">Thiol protease</keyword>
<dbReference type="GO" id="GO:0071108">
    <property type="term" value="P:protein K48-linked deubiquitination"/>
    <property type="evidence" value="ECO:0007669"/>
    <property type="project" value="TreeGrafter"/>
</dbReference>
<evidence type="ECO:0000256" key="5">
    <source>
        <dbReference type="ARBA" id="ARBA00022801"/>
    </source>
</evidence>
<dbReference type="GO" id="GO:0006508">
    <property type="term" value="P:proteolysis"/>
    <property type="evidence" value="ECO:0007669"/>
    <property type="project" value="UniProtKB-KW"/>
</dbReference>
<evidence type="ECO:0000256" key="3">
    <source>
        <dbReference type="ARBA" id="ARBA00022670"/>
    </source>
</evidence>
<dbReference type="InterPro" id="IPR038765">
    <property type="entry name" value="Papain-like_cys_pep_sf"/>
</dbReference>
<proteinExistence type="predicted"/>
<dbReference type="InterPro" id="IPR042467">
    <property type="entry name" value="Peptidase_C65_otubain_sub2"/>
</dbReference>
<dbReference type="CDD" id="cd22749">
    <property type="entry name" value="Otubain_C65"/>
    <property type="match status" value="1"/>
</dbReference>
<sequence length="329" mass="36476">MTMPPPSPPTASRLRPAALPEIQGDPVQPPVQVTEDTDISTLSTAQVFDLNQSLLDEATGVTRPLIDEIAPISALRAEYEKGNPVFVEQIDWLAAKGYHYIRRTRGDGDCFYRSVAFAYVERMMHALNPEQAVQKGVAALKSTLPMLENVGFQKLVFEDFYDVLESLLLSIVTPQTTGKTLNAVGLLQAFQSPEGKLYQSELKRSPPSSSGPIVSNSIVVYLRLLTSAQIRIDPDAFAPFLFHPELGEPMEVREFCEHFVEAVNKEADHVQMTALSRALQINVNVAYLDGRNSNGLVDFVEFRSAPDVNETPLTLLYRPGHYDILVNSE</sequence>
<evidence type="ECO:0000313" key="9">
    <source>
        <dbReference type="EMBL" id="KAK0463088.1"/>
    </source>
</evidence>
<evidence type="ECO:0000256" key="2">
    <source>
        <dbReference type="ARBA" id="ARBA00012759"/>
    </source>
</evidence>
<accession>A0AA39NCQ6</accession>
<feature type="domain" description="OTU" evidence="8">
    <location>
        <begin position="99"/>
        <end position="328"/>
    </location>
</feature>
<organism evidence="9 10">
    <name type="scientific">Armillaria tabescens</name>
    <name type="common">Ringless honey mushroom</name>
    <name type="synonym">Agaricus tabescens</name>
    <dbReference type="NCBI Taxonomy" id="1929756"/>
    <lineage>
        <taxon>Eukaryota</taxon>
        <taxon>Fungi</taxon>
        <taxon>Dikarya</taxon>
        <taxon>Basidiomycota</taxon>
        <taxon>Agaricomycotina</taxon>
        <taxon>Agaricomycetes</taxon>
        <taxon>Agaricomycetidae</taxon>
        <taxon>Agaricales</taxon>
        <taxon>Marasmiineae</taxon>
        <taxon>Physalacriaceae</taxon>
        <taxon>Desarmillaria</taxon>
    </lineage>
</organism>
<dbReference type="GO" id="GO:0005634">
    <property type="term" value="C:nucleus"/>
    <property type="evidence" value="ECO:0007669"/>
    <property type="project" value="TreeGrafter"/>
</dbReference>
<protein>
    <recommendedName>
        <fullName evidence="2">ubiquitinyl hydrolase 1</fullName>
        <ecNumber evidence="2">3.4.19.12</ecNumber>
    </recommendedName>
</protein>
<dbReference type="EC" id="3.4.19.12" evidence="2"/>
<feature type="compositionally biased region" description="Low complexity" evidence="7">
    <location>
        <begin position="10"/>
        <end position="20"/>
    </location>
</feature>
<dbReference type="GO" id="GO:0004843">
    <property type="term" value="F:cysteine-type deubiquitinase activity"/>
    <property type="evidence" value="ECO:0007669"/>
    <property type="project" value="UniProtKB-EC"/>
</dbReference>
<evidence type="ECO:0000256" key="4">
    <source>
        <dbReference type="ARBA" id="ARBA00022786"/>
    </source>
</evidence>
<dbReference type="InterPro" id="IPR003323">
    <property type="entry name" value="OTU_dom"/>
</dbReference>
<dbReference type="EMBL" id="JAUEPS010000008">
    <property type="protein sequence ID" value="KAK0463088.1"/>
    <property type="molecule type" value="Genomic_DNA"/>
</dbReference>
<dbReference type="InterPro" id="IPR019400">
    <property type="entry name" value="Peptidase_C65_otubain"/>
</dbReference>
<keyword evidence="10" id="KW-1185">Reference proteome</keyword>
<dbReference type="Pfam" id="PF10275">
    <property type="entry name" value="Peptidase_C65"/>
    <property type="match status" value="2"/>
</dbReference>